<dbReference type="EMBL" id="QKYT01000726">
    <property type="protein sequence ID" value="RIA81931.1"/>
    <property type="molecule type" value="Genomic_DNA"/>
</dbReference>
<accession>A0A397SGU5</accession>
<keyword evidence="4" id="KW-1185">Reference proteome</keyword>
<feature type="region of interest" description="Disordered" evidence="1">
    <location>
        <begin position="188"/>
        <end position="226"/>
    </location>
</feature>
<dbReference type="AlphaFoldDB" id="A0A397SGU5"/>
<sequence>MTTPSKHHLFNQPTCVVEKILLQPALNILDRCAISQTCKTLHKFTSTLYSIFDFPLSPSNITSLSHKASLAIKPQELKCVPIIAVRSGVYNVAIGSDGDDYSAIFFNRKGIVRVVKVRTKKDGVSIECLYSVLVQRMLFTCTKFKDKVLLIESPPGKDYFAHTSTLRDIIEKFGKLALYKHSGIILNPSSSSSSSSNSTSQTSSISTDSSPTATTTANSSSSTASMKNSDDEAIVDVWQSTKQTRDLLLKGIVGMIRRFRQREQAYSKEFSTIGCGEQQWYIKALMQFHYKYLMCQQKLYVYGNSLRKRHTEIMNFLTNEFKGSLLSTFSNDWSNNNENELNSSNGLFSFVLMDRTKSSSSPSSKKLSRSISLSSSISSAEIENQLAQLNERHLFLRTLMEKFKSVILSNQGLESCSIVFRNFELQSIYEDLRTNLTKILHKHEKVSEVIETTAIKLQLILKNLYEQDIRNKYSAMNKELEGINTQLNNNDLKKSLAKTTTSALSSSFNSTTSLTTVPRLTTYINTFNNSSSLTSPSFAYVTTRTSPSTTITSTTPLTNEKRKDISKLAITIPHQSDHDLSAESILDALLLQIPFEHIFSRKMFIKLLAQRHFETMCAEYGDHTARIDYDDYCSSSNEDLSDDGFFNNNNNNNSSNVDNNDDSDFFHHHYYNSSGRSFFYDIETGQHVSQDYARKFFINWFEQTCKTFCHKLVGIGDWLNAACYILFIAKHLLKDDCNWVEQYDESEGVCTTEWRFEIVEKVENELINLTNNVIKPALLKRDEDNMIKVWKTWWLYACSEVLDNIETSNAKTVLEKMEDILEMKTSYAITSACSTCINKEKDKGKEKEAII</sequence>
<proteinExistence type="predicted"/>
<dbReference type="EMBL" id="QKYT01000428">
    <property type="protein sequence ID" value="RIA85413.1"/>
    <property type="molecule type" value="Genomic_DNA"/>
</dbReference>
<comment type="caution">
    <text evidence="3">The sequence shown here is derived from an EMBL/GenBank/DDBJ whole genome shotgun (WGS) entry which is preliminary data.</text>
</comment>
<dbReference type="OrthoDB" id="2385299at2759"/>
<protein>
    <submittedName>
        <fullName evidence="3">Uncharacterized protein</fullName>
    </submittedName>
</protein>
<evidence type="ECO:0000313" key="2">
    <source>
        <dbReference type="EMBL" id="RIA81931.1"/>
    </source>
</evidence>
<feature type="compositionally biased region" description="Low complexity" evidence="1">
    <location>
        <begin position="189"/>
        <end position="226"/>
    </location>
</feature>
<evidence type="ECO:0000256" key="1">
    <source>
        <dbReference type="SAM" id="MobiDB-lite"/>
    </source>
</evidence>
<evidence type="ECO:0000313" key="4">
    <source>
        <dbReference type="Proteomes" id="UP000265703"/>
    </source>
</evidence>
<gene>
    <name evidence="3" type="ORF">C1645_830851</name>
    <name evidence="2" type="ORF">C1645_836166</name>
</gene>
<evidence type="ECO:0000313" key="3">
    <source>
        <dbReference type="EMBL" id="RIA85413.1"/>
    </source>
</evidence>
<name>A0A397SGU5_9GLOM</name>
<dbReference type="Proteomes" id="UP000265703">
    <property type="component" value="Unassembled WGS sequence"/>
</dbReference>
<reference evidence="3 4" key="1">
    <citation type="submission" date="2018-06" db="EMBL/GenBank/DDBJ databases">
        <title>Comparative genomics reveals the genomic features of Rhizophagus irregularis, R. cerebriforme, R. diaphanum and Gigaspora rosea, and their symbiotic lifestyle signature.</title>
        <authorList>
            <person name="Morin E."/>
            <person name="San Clemente H."/>
            <person name="Chen E.C.H."/>
            <person name="De La Providencia I."/>
            <person name="Hainaut M."/>
            <person name="Kuo A."/>
            <person name="Kohler A."/>
            <person name="Murat C."/>
            <person name="Tang N."/>
            <person name="Roy S."/>
            <person name="Loubradou J."/>
            <person name="Henrissat B."/>
            <person name="Grigoriev I.V."/>
            <person name="Corradi N."/>
            <person name="Roux C."/>
            <person name="Martin F.M."/>
        </authorList>
    </citation>
    <scope>NUCLEOTIDE SEQUENCE [LARGE SCALE GENOMIC DNA]</scope>
    <source>
        <strain evidence="3 4">DAOM 227022</strain>
    </source>
</reference>
<organism evidence="3 4">
    <name type="scientific">Glomus cerebriforme</name>
    <dbReference type="NCBI Taxonomy" id="658196"/>
    <lineage>
        <taxon>Eukaryota</taxon>
        <taxon>Fungi</taxon>
        <taxon>Fungi incertae sedis</taxon>
        <taxon>Mucoromycota</taxon>
        <taxon>Glomeromycotina</taxon>
        <taxon>Glomeromycetes</taxon>
        <taxon>Glomerales</taxon>
        <taxon>Glomeraceae</taxon>
        <taxon>Glomus</taxon>
    </lineage>
</organism>